<gene>
    <name evidence="1" type="ORF">Pan161_40520</name>
</gene>
<dbReference type="AlphaFoldDB" id="A0A517VHC3"/>
<evidence type="ECO:0000313" key="1">
    <source>
        <dbReference type="EMBL" id="QDT92385.1"/>
    </source>
</evidence>
<dbReference type="Proteomes" id="UP000316855">
    <property type="component" value="Chromosome"/>
</dbReference>
<keyword evidence="2" id="KW-1185">Reference proteome</keyword>
<name>A0A517VHC3_9PLAN</name>
<proteinExistence type="predicted"/>
<sequence length="72" mass="8176">MIFTIQDVQLKRTNDIIPALSSPKCQVPVRNDLTTLRLISRISLLKNQLFADLYRVVKATFAEPCMVSALKQ</sequence>
<dbReference type="EMBL" id="CP036343">
    <property type="protein sequence ID" value="QDT92385.1"/>
    <property type="molecule type" value="Genomic_DNA"/>
</dbReference>
<organism evidence="1 2">
    <name type="scientific">Gimesia algae</name>
    <dbReference type="NCBI Taxonomy" id="2527971"/>
    <lineage>
        <taxon>Bacteria</taxon>
        <taxon>Pseudomonadati</taxon>
        <taxon>Planctomycetota</taxon>
        <taxon>Planctomycetia</taxon>
        <taxon>Planctomycetales</taxon>
        <taxon>Planctomycetaceae</taxon>
        <taxon>Gimesia</taxon>
    </lineage>
</organism>
<accession>A0A517VHC3</accession>
<protein>
    <submittedName>
        <fullName evidence="1">Uncharacterized protein</fullName>
    </submittedName>
</protein>
<evidence type="ECO:0000313" key="2">
    <source>
        <dbReference type="Proteomes" id="UP000316855"/>
    </source>
</evidence>
<dbReference type="KEGG" id="gax:Pan161_40520"/>
<reference evidence="1 2" key="1">
    <citation type="submission" date="2019-02" db="EMBL/GenBank/DDBJ databases">
        <title>Deep-cultivation of Planctomycetes and their phenomic and genomic characterization uncovers novel biology.</title>
        <authorList>
            <person name="Wiegand S."/>
            <person name="Jogler M."/>
            <person name="Boedeker C."/>
            <person name="Pinto D."/>
            <person name="Vollmers J."/>
            <person name="Rivas-Marin E."/>
            <person name="Kohn T."/>
            <person name="Peeters S.H."/>
            <person name="Heuer A."/>
            <person name="Rast P."/>
            <person name="Oberbeckmann S."/>
            <person name="Bunk B."/>
            <person name="Jeske O."/>
            <person name="Meyerdierks A."/>
            <person name="Storesund J.E."/>
            <person name="Kallscheuer N."/>
            <person name="Luecker S."/>
            <person name="Lage O.M."/>
            <person name="Pohl T."/>
            <person name="Merkel B.J."/>
            <person name="Hornburger P."/>
            <person name="Mueller R.-W."/>
            <person name="Bruemmer F."/>
            <person name="Labrenz M."/>
            <person name="Spormann A.M."/>
            <person name="Op den Camp H."/>
            <person name="Overmann J."/>
            <person name="Amann R."/>
            <person name="Jetten M.S.M."/>
            <person name="Mascher T."/>
            <person name="Medema M.H."/>
            <person name="Devos D.P."/>
            <person name="Kaster A.-K."/>
            <person name="Ovreas L."/>
            <person name="Rohde M."/>
            <person name="Galperin M.Y."/>
            <person name="Jogler C."/>
        </authorList>
    </citation>
    <scope>NUCLEOTIDE SEQUENCE [LARGE SCALE GENOMIC DNA]</scope>
    <source>
        <strain evidence="1 2">Pan161</strain>
    </source>
</reference>